<dbReference type="SUPFAM" id="SSF55608">
    <property type="entry name" value="Homing endonucleases"/>
    <property type="match status" value="1"/>
</dbReference>
<dbReference type="InterPro" id="IPR004860">
    <property type="entry name" value="LAGLIDADG_dom"/>
</dbReference>
<dbReference type="Gene3D" id="3.10.28.10">
    <property type="entry name" value="Homing endonucleases"/>
    <property type="match status" value="1"/>
</dbReference>
<comment type="caution">
    <text evidence="2">The sequence shown here is derived from an EMBL/GenBank/DDBJ whole genome shotgun (WGS) entry which is preliminary data.</text>
</comment>
<dbReference type="InterPro" id="IPR027434">
    <property type="entry name" value="Homing_endonucl"/>
</dbReference>
<dbReference type="Pfam" id="PF14528">
    <property type="entry name" value="LAGLIDADG_3"/>
    <property type="match status" value="1"/>
</dbReference>
<gene>
    <name evidence="2" type="ORF">UY39_C0016G0011</name>
</gene>
<reference evidence="2 3" key="1">
    <citation type="journal article" date="2015" name="Nature">
        <title>rRNA introns, odd ribosomes, and small enigmatic genomes across a large radiation of phyla.</title>
        <authorList>
            <person name="Brown C.T."/>
            <person name="Hug L.A."/>
            <person name="Thomas B.C."/>
            <person name="Sharon I."/>
            <person name="Castelle C.J."/>
            <person name="Singh A."/>
            <person name="Wilkins M.J."/>
            <person name="Williams K.H."/>
            <person name="Banfield J.F."/>
        </authorList>
    </citation>
    <scope>NUCLEOTIDE SEQUENCE [LARGE SCALE GENOMIC DNA]</scope>
</reference>
<protein>
    <recommendedName>
        <fullName evidence="1">DOD-type homing endonuclease domain-containing protein</fullName>
    </recommendedName>
</protein>
<feature type="domain" description="DOD-type homing endonuclease" evidence="1">
    <location>
        <begin position="85"/>
        <end position="215"/>
    </location>
</feature>
<evidence type="ECO:0000259" key="1">
    <source>
        <dbReference type="PROSITE" id="PS50819"/>
    </source>
</evidence>
<evidence type="ECO:0000313" key="2">
    <source>
        <dbReference type="EMBL" id="KKW07290.1"/>
    </source>
</evidence>
<evidence type="ECO:0000313" key="3">
    <source>
        <dbReference type="Proteomes" id="UP000034589"/>
    </source>
</evidence>
<dbReference type="Proteomes" id="UP000034589">
    <property type="component" value="Unassembled WGS sequence"/>
</dbReference>
<organism evidence="2 3">
    <name type="scientific">Candidatus Kaiserbacteria bacterium GW2011_GWC2_49_12</name>
    <dbReference type="NCBI Taxonomy" id="1618675"/>
    <lineage>
        <taxon>Bacteria</taxon>
        <taxon>Candidatus Kaiseribacteriota</taxon>
    </lineage>
</organism>
<dbReference type="GO" id="GO:0004519">
    <property type="term" value="F:endonuclease activity"/>
    <property type="evidence" value="ECO:0007669"/>
    <property type="project" value="InterPro"/>
</dbReference>
<accession>A0A0G1VLZ1</accession>
<dbReference type="EMBL" id="LCPV01000016">
    <property type="protein sequence ID" value="KKW07290.1"/>
    <property type="molecule type" value="Genomic_DNA"/>
</dbReference>
<sequence>MSAFKKRCIELRKKDYTLSEIVKATNRPKTSVYYHIQQIPLSRHKRQLILESYRHLAFKLSEGRRAENEKCYKRFSEWDLQSVLLIAHLLFDGEIHRGKCRYHSRSLTLIERVRRLVQRFCITRPKIHKNQQTGVVSISYYNASFGRYLEEKSRELLTHIRSMPKELKHEFLKAFFDDEGCMNFRKNESDRKIRGYQKNIAILETIRDLLLDFSISSTILKPNEIKIVGKDNLMKFQREIGFSLGVRINGKRSNSIWKQSLEKREILRRAIASFNPVGSNGVHRTVHN</sequence>
<proteinExistence type="predicted"/>
<dbReference type="InterPro" id="IPR004042">
    <property type="entry name" value="Intein_endonuc_central"/>
</dbReference>
<name>A0A0G1VLZ1_9BACT</name>
<dbReference type="AlphaFoldDB" id="A0A0G1VLZ1"/>
<dbReference type="PROSITE" id="PS50819">
    <property type="entry name" value="INTEIN_ENDONUCLEASE"/>
    <property type="match status" value="1"/>
</dbReference>